<keyword evidence="1" id="KW-0732">Signal</keyword>
<name>A0AAE3U4Q3_9HYPH</name>
<sequence>MVMRSFSAKVMLFAAAFASILVQAIPAESGQYYKRHSQFRSSNMLPLNARPPVARQFTSIDGNRRNHYYRNGARPYSQRLYPARYNPSRFETRRFRAPEFRTSQFRTTQFRTPRHYPARFDFDTRRNQFRYDRYRDRGPIVYGGDTLAYGYMSQIPDIGTYVGNIAAYPVPDNGIYFTSNSGGYSAGGYGYFGEGVRRNPDAMLAPKARIINVTAETEKSACRFEAGVCVVRP</sequence>
<proteinExistence type="predicted"/>
<dbReference type="Proteomes" id="UP001161580">
    <property type="component" value="Unassembled WGS sequence"/>
</dbReference>
<accession>A0AAE3U4Q3</accession>
<gene>
    <name evidence="2" type="ORF">MRS75_16355</name>
</gene>
<comment type="caution">
    <text evidence="2">The sequence shown here is derived from an EMBL/GenBank/DDBJ whole genome shotgun (WGS) entry which is preliminary data.</text>
</comment>
<evidence type="ECO:0000256" key="1">
    <source>
        <dbReference type="SAM" id="SignalP"/>
    </source>
</evidence>
<dbReference type="RefSeq" id="WP_311786794.1">
    <property type="nucleotide sequence ID" value="NZ_JALDYY010000006.1"/>
</dbReference>
<reference evidence="2" key="1">
    <citation type="submission" date="2022-03" db="EMBL/GenBank/DDBJ databases">
        <title>Fererhizobium litorale gen. nov., sp. nov., isolated from sandy sediments of the Sea of Japan seashore.</title>
        <authorList>
            <person name="Romanenko L."/>
            <person name="Kurilenko V."/>
            <person name="Otstavnykh N."/>
            <person name="Svetashev V."/>
            <person name="Tekutyeva L."/>
            <person name="Isaeva M."/>
            <person name="Mikhailov V."/>
        </authorList>
    </citation>
    <scope>NUCLEOTIDE SEQUENCE</scope>
    <source>
        <strain evidence="2">KMM 9576</strain>
    </source>
</reference>
<feature type="chain" id="PRO_5041921551" evidence="1">
    <location>
        <begin position="25"/>
        <end position="233"/>
    </location>
</feature>
<protein>
    <submittedName>
        <fullName evidence="2">Uncharacterized protein</fullName>
    </submittedName>
</protein>
<evidence type="ECO:0000313" key="3">
    <source>
        <dbReference type="Proteomes" id="UP001161580"/>
    </source>
</evidence>
<dbReference type="EMBL" id="JALDYZ010000009">
    <property type="protein sequence ID" value="MDI7923653.1"/>
    <property type="molecule type" value="Genomic_DNA"/>
</dbReference>
<dbReference type="AlphaFoldDB" id="A0AAE3U4Q3"/>
<organism evidence="2 3">
    <name type="scientific">Ferirhizobium litorale</name>
    <dbReference type="NCBI Taxonomy" id="2927786"/>
    <lineage>
        <taxon>Bacteria</taxon>
        <taxon>Pseudomonadati</taxon>
        <taxon>Pseudomonadota</taxon>
        <taxon>Alphaproteobacteria</taxon>
        <taxon>Hyphomicrobiales</taxon>
        <taxon>Rhizobiaceae</taxon>
        <taxon>Ferirhizobium</taxon>
    </lineage>
</organism>
<evidence type="ECO:0000313" key="2">
    <source>
        <dbReference type="EMBL" id="MDI7923653.1"/>
    </source>
</evidence>
<feature type="signal peptide" evidence="1">
    <location>
        <begin position="1"/>
        <end position="24"/>
    </location>
</feature>
<keyword evidence="3" id="KW-1185">Reference proteome</keyword>